<evidence type="ECO:0000313" key="1">
    <source>
        <dbReference type="EMBL" id="MTW25991.1"/>
    </source>
</evidence>
<accession>A0A6G2DYG6</accession>
<protein>
    <submittedName>
        <fullName evidence="1">DNRLRE domain-containing protein</fullName>
    </submittedName>
</protein>
<evidence type="ECO:0000313" key="2">
    <source>
        <dbReference type="Proteomes" id="UP000490982"/>
    </source>
</evidence>
<dbReference type="Proteomes" id="UP000490982">
    <property type="component" value="Unassembled WGS sequence"/>
</dbReference>
<organism evidence="1 2">
    <name type="scientific">Streptococcus pneumoniae</name>
    <dbReference type="NCBI Taxonomy" id="1313"/>
    <lineage>
        <taxon>Bacteria</taxon>
        <taxon>Bacillati</taxon>
        <taxon>Bacillota</taxon>
        <taxon>Bacilli</taxon>
        <taxon>Lactobacillales</taxon>
        <taxon>Streptococcaceae</taxon>
        <taxon>Streptococcus</taxon>
    </lineage>
</organism>
<gene>
    <name evidence="1" type="ORF">GM537_14555</name>
</gene>
<name>A0A6G2DYG6_STREE</name>
<proteinExistence type="predicted"/>
<dbReference type="RefSeq" id="WP_155459844.1">
    <property type="nucleotide sequence ID" value="NZ_WNHS01001033.1"/>
</dbReference>
<dbReference type="EMBL" id="WNHS01001033">
    <property type="protein sequence ID" value="MTW25991.1"/>
    <property type="molecule type" value="Genomic_DNA"/>
</dbReference>
<dbReference type="AlphaFoldDB" id="A0A6G2DYG6"/>
<feature type="non-terminal residue" evidence="1">
    <location>
        <position position="76"/>
    </location>
</feature>
<dbReference type="NCBIfam" id="NF033679">
    <property type="entry name" value="DNRLRE_dom"/>
    <property type="match status" value="1"/>
</dbReference>
<sequence length="76" mass="8114">TEPTTTSVGQVTLAQSVSANQDYNMDVTNMVALMTATPSSNFGFELGLFNETCGKILTFGSSKNNNPAKRPKLVVQ</sequence>
<comment type="caution">
    <text evidence="1">The sequence shown here is derived from an EMBL/GenBank/DDBJ whole genome shotgun (WGS) entry which is preliminary data.</text>
</comment>
<feature type="non-terminal residue" evidence="1">
    <location>
        <position position="1"/>
    </location>
</feature>
<reference evidence="1 2" key="1">
    <citation type="submission" date="2019-11" db="EMBL/GenBank/DDBJ databases">
        <title>Growth characteristics of pneumococcus vary with the chemical composition of the capsule and with environmental conditions.</title>
        <authorList>
            <person name="Tothpal A."/>
            <person name="Desobry K."/>
            <person name="Joshi S."/>
            <person name="Wyllie A.L."/>
            <person name="Weinberger D.M."/>
        </authorList>
    </citation>
    <scope>NUCLEOTIDE SEQUENCE [LARGE SCALE GENOMIC DNA]</scope>
    <source>
        <strain evidence="2">pnumococcus23A</strain>
    </source>
</reference>